<proteinExistence type="predicted"/>
<keyword evidence="2" id="KW-1185">Reference proteome</keyword>
<dbReference type="Proteomes" id="UP001595533">
    <property type="component" value="Unassembled WGS sequence"/>
</dbReference>
<evidence type="ECO:0000313" key="1">
    <source>
        <dbReference type="EMBL" id="MFC3195334.1"/>
    </source>
</evidence>
<protein>
    <submittedName>
        <fullName evidence="1">Uncharacterized protein</fullName>
    </submittedName>
</protein>
<accession>A0ABV7JB40</accession>
<sequence length="103" mass="11747">MNKELIKKWACLLSKKLGRSEAEIEKRGLSAYDFSPSTSVEIYYSESSIIKFDSAFLVIDEESRMAAVFSEHYGYHEFSIYGAVAKEISVSYYVDEDYEGVVT</sequence>
<name>A0ABV7JB40_9GAMM</name>
<dbReference type="EMBL" id="JBHRTS010000007">
    <property type="protein sequence ID" value="MFC3195334.1"/>
    <property type="molecule type" value="Genomic_DNA"/>
</dbReference>
<reference evidence="2" key="1">
    <citation type="journal article" date="2019" name="Int. J. Syst. Evol. Microbiol.">
        <title>The Global Catalogue of Microorganisms (GCM) 10K type strain sequencing project: providing services to taxonomists for standard genome sequencing and annotation.</title>
        <authorList>
            <consortium name="The Broad Institute Genomics Platform"/>
            <consortium name="The Broad Institute Genome Sequencing Center for Infectious Disease"/>
            <person name="Wu L."/>
            <person name="Ma J."/>
        </authorList>
    </citation>
    <scope>NUCLEOTIDE SEQUENCE [LARGE SCALE GENOMIC DNA]</scope>
    <source>
        <strain evidence="2">KCTC 42953</strain>
    </source>
</reference>
<comment type="caution">
    <text evidence="1">The sequence shown here is derived from an EMBL/GenBank/DDBJ whole genome shotgun (WGS) entry which is preliminary data.</text>
</comment>
<dbReference type="RefSeq" id="WP_077411566.1">
    <property type="nucleotide sequence ID" value="NZ_JBHRTS010000007.1"/>
</dbReference>
<gene>
    <name evidence="1" type="ORF">ACFODZ_13860</name>
</gene>
<organism evidence="1 2">
    <name type="scientific">Marinicella sediminis</name>
    <dbReference type="NCBI Taxonomy" id="1792834"/>
    <lineage>
        <taxon>Bacteria</taxon>
        <taxon>Pseudomonadati</taxon>
        <taxon>Pseudomonadota</taxon>
        <taxon>Gammaproteobacteria</taxon>
        <taxon>Lysobacterales</taxon>
        <taxon>Marinicellaceae</taxon>
        <taxon>Marinicella</taxon>
    </lineage>
</organism>
<evidence type="ECO:0000313" key="2">
    <source>
        <dbReference type="Proteomes" id="UP001595533"/>
    </source>
</evidence>